<sequence>MARVQTREFKVYEHGGRNTEICKQFTRKIEEKGNCKVSVRTDITSFLYVHEVTRVFHDIKSALNSAGNINSYAAVVIFRKLTPYEKPDSSDLYPRPWPLEIPDGLPIVACYWFENDCKQQLCDCEENKKSVKKLVRLIKGELQTVRSFKYNCHSLLFDKSVFRSCSAVLAACNRHYIPLLPNPWREVEFSDDAYKKLCEEITNHQPQASTRNILISDNVGSGKSSFLNSVLSELRREELNGRVQNIEAVRPGEETSVTQRLRCHTFNDKIKIFDTAGFKLEKTGNATIILKKIDGEVAEDIKFDDILKTKMEGDKIHCVVLVISIHTAENLALIQFYEELIGMLIETGVPCQLLVTLDKLVEKTEDLKDLYRRRDIKKKIEMLAKEMRISMSNSLVVSNYEEMEINQIKGTLLLEAFAQILTAAKVFQERM</sequence>
<reference evidence="1 2" key="1">
    <citation type="submission" date="2021-05" db="EMBL/GenBank/DDBJ databases">
        <authorList>
            <person name="Zahm M."/>
            <person name="Klopp C."/>
            <person name="Cabau C."/>
            <person name="Kuhl H."/>
            <person name="Suciu R."/>
            <person name="Ciorpac M."/>
            <person name="Holostenco D."/>
            <person name="Gessner J."/>
            <person name="Wuertz S."/>
            <person name="Hohne C."/>
            <person name="Stock M."/>
            <person name="Gislard M."/>
            <person name="Lluch J."/>
            <person name="Milhes M."/>
            <person name="Lampietro C."/>
            <person name="Lopez Roques C."/>
            <person name="Donnadieu C."/>
            <person name="Du K."/>
            <person name="Schartl M."/>
            <person name="Guiguen Y."/>
        </authorList>
    </citation>
    <scope>NUCLEOTIDE SEQUENCE [LARGE SCALE GENOMIC DNA]</scope>
    <source>
        <strain evidence="1">Hh-F2</strain>
        <tissue evidence="1">Blood</tissue>
    </source>
</reference>
<evidence type="ECO:0000313" key="2">
    <source>
        <dbReference type="Proteomes" id="UP001369086"/>
    </source>
</evidence>
<dbReference type="InterPro" id="IPR027417">
    <property type="entry name" value="P-loop_NTPase"/>
</dbReference>
<dbReference type="Proteomes" id="UP001369086">
    <property type="component" value="Unassembled WGS sequence"/>
</dbReference>
<dbReference type="PANTHER" id="PTHR14241:SF28">
    <property type="entry name" value="INTERFERON-INDUCED PROTEIN 44-LIKE"/>
    <property type="match status" value="1"/>
</dbReference>
<keyword evidence="2" id="KW-1185">Reference proteome</keyword>
<organism evidence="1 2">
    <name type="scientific">Huso huso</name>
    <name type="common">Beluga</name>
    <name type="synonym">Acipenser huso</name>
    <dbReference type="NCBI Taxonomy" id="61971"/>
    <lineage>
        <taxon>Eukaryota</taxon>
        <taxon>Metazoa</taxon>
        <taxon>Chordata</taxon>
        <taxon>Craniata</taxon>
        <taxon>Vertebrata</taxon>
        <taxon>Euteleostomi</taxon>
        <taxon>Actinopterygii</taxon>
        <taxon>Chondrostei</taxon>
        <taxon>Acipenseriformes</taxon>
        <taxon>Acipenseridae</taxon>
        <taxon>Huso</taxon>
    </lineage>
</organism>
<protein>
    <submittedName>
        <fullName evidence="1">Interferon-induced protein 44-like isoform X2</fullName>
    </submittedName>
</protein>
<dbReference type="EMBL" id="JAHFZB010000042">
    <property type="protein sequence ID" value="KAK6468750.1"/>
    <property type="molecule type" value="Genomic_DNA"/>
</dbReference>
<comment type="caution">
    <text evidence="1">The sequence shown here is derived from an EMBL/GenBank/DDBJ whole genome shotgun (WGS) entry which is preliminary data.</text>
</comment>
<dbReference type="SUPFAM" id="SSF52540">
    <property type="entry name" value="P-loop containing nucleoside triphosphate hydrolases"/>
    <property type="match status" value="1"/>
</dbReference>
<name>A0ABR0Y7Y9_HUSHU</name>
<proteinExistence type="predicted"/>
<dbReference type="PANTHER" id="PTHR14241">
    <property type="entry name" value="INTERFERON-INDUCED PROTEIN 44"/>
    <property type="match status" value="1"/>
</dbReference>
<gene>
    <name evidence="1" type="ORF">HHUSO_G33082</name>
</gene>
<dbReference type="Gene3D" id="3.40.50.300">
    <property type="entry name" value="P-loop containing nucleotide triphosphate hydrolases"/>
    <property type="match status" value="1"/>
</dbReference>
<accession>A0ABR0Y7Y9</accession>
<evidence type="ECO:0000313" key="1">
    <source>
        <dbReference type="EMBL" id="KAK6468750.1"/>
    </source>
</evidence>